<dbReference type="AlphaFoldDB" id="A0AAV7RKX2"/>
<evidence type="ECO:0000256" key="1">
    <source>
        <dbReference type="SAM" id="MobiDB-lite"/>
    </source>
</evidence>
<name>A0AAV7RKX2_PLEWA</name>
<evidence type="ECO:0000313" key="2">
    <source>
        <dbReference type="EMBL" id="KAJ1152452.1"/>
    </source>
</evidence>
<proteinExistence type="predicted"/>
<dbReference type="Proteomes" id="UP001066276">
    <property type="component" value="Chromosome 5"/>
</dbReference>
<dbReference type="EMBL" id="JANPWB010000009">
    <property type="protein sequence ID" value="KAJ1152452.1"/>
    <property type="molecule type" value="Genomic_DNA"/>
</dbReference>
<gene>
    <name evidence="2" type="ORF">NDU88_005227</name>
</gene>
<protein>
    <submittedName>
        <fullName evidence="2">Uncharacterized protein</fullName>
    </submittedName>
</protein>
<comment type="caution">
    <text evidence="2">The sequence shown here is derived from an EMBL/GenBank/DDBJ whole genome shotgun (WGS) entry which is preliminary data.</text>
</comment>
<sequence>MSVQAMETVGFMEVHGGECSTGEEFTGVSHKKNSGNRKRKRGTRGAMDTNNKPGPCKRPNFSVIIGDRLMVRDQIAHNVRSGWQMCSLLKVGGSA</sequence>
<evidence type="ECO:0000313" key="3">
    <source>
        <dbReference type="Proteomes" id="UP001066276"/>
    </source>
</evidence>
<organism evidence="2 3">
    <name type="scientific">Pleurodeles waltl</name>
    <name type="common">Iberian ribbed newt</name>
    <dbReference type="NCBI Taxonomy" id="8319"/>
    <lineage>
        <taxon>Eukaryota</taxon>
        <taxon>Metazoa</taxon>
        <taxon>Chordata</taxon>
        <taxon>Craniata</taxon>
        <taxon>Vertebrata</taxon>
        <taxon>Euteleostomi</taxon>
        <taxon>Amphibia</taxon>
        <taxon>Batrachia</taxon>
        <taxon>Caudata</taxon>
        <taxon>Salamandroidea</taxon>
        <taxon>Salamandridae</taxon>
        <taxon>Pleurodelinae</taxon>
        <taxon>Pleurodeles</taxon>
    </lineage>
</organism>
<feature type="region of interest" description="Disordered" evidence="1">
    <location>
        <begin position="22"/>
        <end position="59"/>
    </location>
</feature>
<feature type="compositionally biased region" description="Basic residues" evidence="1">
    <location>
        <begin position="29"/>
        <end position="43"/>
    </location>
</feature>
<keyword evidence="3" id="KW-1185">Reference proteome</keyword>
<accession>A0AAV7RKX2</accession>
<reference evidence="2" key="1">
    <citation type="journal article" date="2022" name="bioRxiv">
        <title>Sequencing and chromosome-scale assembly of the giantPleurodeles waltlgenome.</title>
        <authorList>
            <person name="Brown T."/>
            <person name="Elewa A."/>
            <person name="Iarovenko S."/>
            <person name="Subramanian E."/>
            <person name="Araus A.J."/>
            <person name="Petzold A."/>
            <person name="Susuki M."/>
            <person name="Suzuki K.-i.T."/>
            <person name="Hayashi T."/>
            <person name="Toyoda A."/>
            <person name="Oliveira C."/>
            <person name="Osipova E."/>
            <person name="Leigh N.D."/>
            <person name="Simon A."/>
            <person name="Yun M.H."/>
        </authorList>
    </citation>
    <scope>NUCLEOTIDE SEQUENCE</scope>
    <source>
        <strain evidence="2">20211129_DDA</strain>
        <tissue evidence="2">Liver</tissue>
    </source>
</reference>